<dbReference type="Proteomes" id="UP001168363">
    <property type="component" value="Unassembled WGS sequence"/>
</dbReference>
<feature type="transmembrane region" description="Helical" evidence="1">
    <location>
        <begin position="16"/>
        <end position="38"/>
    </location>
</feature>
<name>A0ABT8TUG8_9ACTN</name>
<accession>A0ABT8TUG8</accession>
<dbReference type="InterPro" id="IPR025339">
    <property type="entry name" value="DUF4245"/>
</dbReference>
<evidence type="ECO:0000313" key="2">
    <source>
        <dbReference type="EMBL" id="MDO3395972.1"/>
    </source>
</evidence>
<comment type="caution">
    <text evidence="2">The sequence shown here is derived from an EMBL/GenBank/DDBJ whole genome shotgun (WGS) entry which is preliminary data.</text>
</comment>
<reference evidence="2" key="1">
    <citation type="submission" date="2023-06" db="EMBL/GenBank/DDBJ databases">
        <title>Genome sequence of Nocardioides sp. SOB44.</title>
        <authorList>
            <person name="Zhang G."/>
        </authorList>
    </citation>
    <scope>NUCLEOTIDE SEQUENCE</scope>
    <source>
        <strain evidence="2">SOB44</strain>
    </source>
</reference>
<keyword evidence="3" id="KW-1185">Reference proteome</keyword>
<keyword evidence="1" id="KW-1133">Transmembrane helix</keyword>
<evidence type="ECO:0000313" key="3">
    <source>
        <dbReference type="Proteomes" id="UP001168363"/>
    </source>
</evidence>
<keyword evidence="1" id="KW-0472">Membrane</keyword>
<sequence>MSETGRPGRYTRSTSGLVGAMLILFVAVIGFVVFRGLFRTEPEYTPPDTDYVEVVRAVQGEGGDLVYPEDLPEGWVVNNLDYLPGLPPTFSLALLTDEEEFAGMIDTGTEPDELVEAYVDEVAVEGDPFVLEASEVATEWRTFTDDGGDTAYVAEIGLDPATADAAGEDATRTVMVYGSADPEVLQDLLASLTTAPLR</sequence>
<protein>
    <submittedName>
        <fullName evidence="2">DUF4245 family protein</fullName>
    </submittedName>
</protein>
<proteinExistence type="predicted"/>
<dbReference type="EMBL" id="JAULSC010000007">
    <property type="protein sequence ID" value="MDO3395972.1"/>
    <property type="molecule type" value="Genomic_DNA"/>
</dbReference>
<evidence type="ECO:0000256" key="1">
    <source>
        <dbReference type="SAM" id="Phobius"/>
    </source>
</evidence>
<organism evidence="2 3">
    <name type="scientific">Nocardioides cremeus</name>
    <dbReference type="NCBI Taxonomy" id="3058044"/>
    <lineage>
        <taxon>Bacteria</taxon>
        <taxon>Bacillati</taxon>
        <taxon>Actinomycetota</taxon>
        <taxon>Actinomycetes</taxon>
        <taxon>Propionibacteriales</taxon>
        <taxon>Nocardioidaceae</taxon>
        <taxon>Nocardioides</taxon>
    </lineage>
</organism>
<dbReference type="Pfam" id="PF14030">
    <property type="entry name" value="DUF4245"/>
    <property type="match status" value="1"/>
</dbReference>
<dbReference type="RefSeq" id="WP_302707659.1">
    <property type="nucleotide sequence ID" value="NZ_JAULSC010000007.1"/>
</dbReference>
<keyword evidence="1" id="KW-0812">Transmembrane</keyword>
<gene>
    <name evidence="2" type="ORF">QWJ41_09605</name>
</gene>